<organism evidence="1 2">
    <name type="scientific">Mangrovimonas yunxiaonensis</name>
    <dbReference type="NCBI Taxonomy" id="1197477"/>
    <lineage>
        <taxon>Bacteria</taxon>
        <taxon>Pseudomonadati</taxon>
        <taxon>Bacteroidota</taxon>
        <taxon>Flavobacteriia</taxon>
        <taxon>Flavobacteriales</taxon>
        <taxon>Flavobacteriaceae</taxon>
        <taxon>Mangrovimonas</taxon>
    </lineage>
</organism>
<name>A0A084TK44_9FLAO</name>
<dbReference type="Proteomes" id="UP000028521">
    <property type="component" value="Unassembled WGS sequence"/>
</dbReference>
<dbReference type="RefSeq" id="WP_036119724.1">
    <property type="nucleotide sequence ID" value="NZ_BMET01000009.1"/>
</dbReference>
<protein>
    <submittedName>
        <fullName evidence="1">Uncharacterized protein</fullName>
    </submittedName>
</protein>
<sequence length="123" mass="14266">MTRIYRSFSEPDRENLTWEETWKREDKGLIKNYEVGRALAIKEPELAEKAKRGELPVLGYKGGVEKALKKKEKIGALNYIAKWQALRGEDLNIDMDEEMVLTCSKTKVRVTFTMDLEKLKNSI</sequence>
<dbReference type="AlphaFoldDB" id="A0A084TK44"/>
<dbReference type="OrthoDB" id="8857594at2"/>
<dbReference type="EMBL" id="JPFK01000005">
    <property type="protein sequence ID" value="KFB01080.1"/>
    <property type="molecule type" value="Genomic_DNA"/>
</dbReference>
<proteinExistence type="predicted"/>
<evidence type="ECO:0000313" key="2">
    <source>
        <dbReference type="Proteomes" id="UP000028521"/>
    </source>
</evidence>
<comment type="caution">
    <text evidence="1">The sequence shown here is derived from an EMBL/GenBank/DDBJ whole genome shotgun (WGS) entry which is preliminary data.</text>
</comment>
<keyword evidence="2" id="KW-1185">Reference proteome</keyword>
<gene>
    <name evidence="1" type="ORF">IA57_04370</name>
</gene>
<dbReference type="STRING" id="1197477.IA57_04370"/>
<reference evidence="2" key="2">
    <citation type="submission" date="2014-07" db="EMBL/GenBank/DDBJ databases">
        <title>Genome sequence of Mangrovimonas yunxiaonensis.</title>
        <authorList>
            <person name="Li Y."/>
            <person name="Zheng T."/>
        </authorList>
    </citation>
    <scope>NUCLEOTIDE SEQUENCE [LARGE SCALE GENOMIC DNA]</scope>
    <source>
        <strain evidence="2">LY01</strain>
    </source>
</reference>
<dbReference type="eggNOG" id="ENOG5032X2R">
    <property type="taxonomic scope" value="Bacteria"/>
</dbReference>
<reference evidence="1 2" key="1">
    <citation type="journal article" date="2014" name="Genome Announc.">
        <title>Draft Genome Sequence of the Algicidal Bacterium Mangrovimonas yunxiaonensis Strain LY01.</title>
        <authorList>
            <person name="Li Y."/>
            <person name="Zhu H."/>
            <person name="Li C."/>
            <person name="Zhang H."/>
            <person name="Chen Z."/>
            <person name="Zheng W."/>
            <person name="Xu H."/>
            <person name="Zheng T."/>
        </authorList>
    </citation>
    <scope>NUCLEOTIDE SEQUENCE [LARGE SCALE GENOMIC DNA]</scope>
    <source>
        <strain evidence="1 2">LY01</strain>
    </source>
</reference>
<evidence type="ECO:0000313" key="1">
    <source>
        <dbReference type="EMBL" id="KFB01080.1"/>
    </source>
</evidence>
<accession>A0A084TK44</accession>